<comment type="caution">
    <text evidence="3">The sequence shown here is derived from an EMBL/GenBank/DDBJ whole genome shotgun (WGS) entry which is preliminary data.</text>
</comment>
<dbReference type="AlphaFoldDB" id="A0A4Y2S5M5"/>
<sequence length="97" mass="11292">MMLFVLLKHGFVKTLIPGIYSTIVILFTERTVVPHQIPVDMEVVFSWLSKNALLPVNWTYLDWLEVRSDDQNKTQVNPRKFGRSEEPSFACNPPNWT</sequence>
<reference evidence="3 4" key="1">
    <citation type="journal article" date="2019" name="Sci. Rep.">
        <title>Orb-weaving spider Araneus ventricosus genome elucidates the spidroin gene catalogue.</title>
        <authorList>
            <person name="Kono N."/>
            <person name="Nakamura H."/>
            <person name="Ohtoshi R."/>
            <person name="Moran D.A.P."/>
            <person name="Shinohara A."/>
            <person name="Yoshida Y."/>
            <person name="Fujiwara M."/>
            <person name="Mori M."/>
            <person name="Tomita M."/>
            <person name="Arakawa K."/>
        </authorList>
    </citation>
    <scope>NUCLEOTIDE SEQUENCE [LARGE SCALE GENOMIC DNA]</scope>
</reference>
<evidence type="ECO:0000313" key="3">
    <source>
        <dbReference type="EMBL" id="GBN83193.1"/>
    </source>
</evidence>
<evidence type="ECO:0000313" key="2">
    <source>
        <dbReference type="EMBL" id="GBN83145.1"/>
    </source>
</evidence>
<feature type="region of interest" description="Disordered" evidence="1">
    <location>
        <begin position="71"/>
        <end position="97"/>
    </location>
</feature>
<evidence type="ECO:0000313" key="4">
    <source>
        <dbReference type="Proteomes" id="UP000499080"/>
    </source>
</evidence>
<keyword evidence="4" id="KW-1185">Reference proteome</keyword>
<dbReference type="EMBL" id="BGPR01149921">
    <property type="protein sequence ID" value="GBN83193.1"/>
    <property type="molecule type" value="Genomic_DNA"/>
</dbReference>
<proteinExistence type="predicted"/>
<gene>
    <name evidence="3" type="ORF">AVEN_189388_1</name>
    <name evidence="2" type="ORF">AVEN_71528_1</name>
</gene>
<dbReference type="EMBL" id="BGPR01149895">
    <property type="protein sequence ID" value="GBN83145.1"/>
    <property type="molecule type" value="Genomic_DNA"/>
</dbReference>
<accession>A0A4Y2S5M5</accession>
<name>A0A4Y2S5M5_ARAVE</name>
<evidence type="ECO:0000256" key="1">
    <source>
        <dbReference type="SAM" id="MobiDB-lite"/>
    </source>
</evidence>
<dbReference type="Proteomes" id="UP000499080">
    <property type="component" value="Unassembled WGS sequence"/>
</dbReference>
<protein>
    <submittedName>
        <fullName evidence="3">Uncharacterized protein</fullName>
    </submittedName>
</protein>
<organism evidence="3 4">
    <name type="scientific">Araneus ventricosus</name>
    <name type="common">Orbweaver spider</name>
    <name type="synonym">Epeira ventricosa</name>
    <dbReference type="NCBI Taxonomy" id="182803"/>
    <lineage>
        <taxon>Eukaryota</taxon>
        <taxon>Metazoa</taxon>
        <taxon>Ecdysozoa</taxon>
        <taxon>Arthropoda</taxon>
        <taxon>Chelicerata</taxon>
        <taxon>Arachnida</taxon>
        <taxon>Araneae</taxon>
        <taxon>Araneomorphae</taxon>
        <taxon>Entelegynae</taxon>
        <taxon>Araneoidea</taxon>
        <taxon>Araneidae</taxon>
        <taxon>Araneus</taxon>
    </lineage>
</organism>